<dbReference type="EMBL" id="JASNWA010000009">
    <property type="protein sequence ID" value="KAK3169229.1"/>
    <property type="molecule type" value="Genomic_DNA"/>
</dbReference>
<feature type="region of interest" description="Disordered" evidence="1">
    <location>
        <begin position="1"/>
        <end position="76"/>
    </location>
</feature>
<proteinExistence type="predicted"/>
<dbReference type="Proteomes" id="UP001276659">
    <property type="component" value="Unassembled WGS sequence"/>
</dbReference>
<keyword evidence="3" id="KW-1185">Reference proteome</keyword>
<feature type="compositionally biased region" description="Basic and acidic residues" evidence="1">
    <location>
        <begin position="1"/>
        <end position="13"/>
    </location>
</feature>
<feature type="compositionally biased region" description="Basic and acidic residues" evidence="1">
    <location>
        <begin position="23"/>
        <end position="65"/>
    </location>
</feature>
<sequence>MLMKHQEKKERESGIVSEEIAAEEIKQEQSIVESEREDLKEDEKDVKKEDEDTEVKKEEDEKDVKVLTSSVRSMSL</sequence>
<protein>
    <submittedName>
        <fullName evidence="2">Uncharacterized protein</fullName>
    </submittedName>
</protein>
<evidence type="ECO:0000313" key="3">
    <source>
        <dbReference type="Proteomes" id="UP001276659"/>
    </source>
</evidence>
<feature type="compositionally biased region" description="Polar residues" evidence="1">
    <location>
        <begin position="67"/>
        <end position="76"/>
    </location>
</feature>
<accession>A0AAD9Z032</accession>
<comment type="caution">
    <text evidence="2">The sequence shown here is derived from an EMBL/GenBank/DDBJ whole genome shotgun (WGS) entry which is preliminary data.</text>
</comment>
<evidence type="ECO:0000313" key="2">
    <source>
        <dbReference type="EMBL" id="KAK3169229.1"/>
    </source>
</evidence>
<evidence type="ECO:0000256" key="1">
    <source>
        <dbReference type="SAM" id="MobiDB-lite"/>
    </source>
</evidence>
<gene>
    <name evidence="2" type="ORF">OEA41_008612</name>
</gene>
<reference evidence="2" key="1">
    <citation type="submission" date="2022-11" db="EMBL/GenBank/DDBJ databases">
        <title>Chromosomal genome sequence assembly and mating type (MAT) locus characterization of the leprose asexual lichenized fungus Lepraria neglecta (Nyl.) Erichsen.</title>
        <authorList>
            <person name="Allen J.L."/>
            <person name="Pfeffer B."/>
        </authorList>
    </citation>
    <scope>NUCLEOTIDE SEQUENCE</scope>
    <source>
        <strain evidence="2">Allen 5258</strain>
    </source>
</reference>
<name>A0AAD9Z032_9LECA</name>
<dbReference type="AlphaFoldDB" id="A0AAD9Z032"/>
<organism evidence="2 3">
    <name type="scientific">Lepraria neglecta</name>
    <dbReference type="NCBI Taxonomy" id="209136"/>
    <lineage>
        <taxon>Eukaryota</taxon>
        <taxon>Fungi</taxon>
        <taxon>Dikarya</taxon>
        <taxon>Ascomycota</taxon>
        <taxon>Pezizomycotina</taxon>
        <taxon>Lecanoromycetes</taxon>
        <taxon>OSLEUM clade</taxon>
        <taxon>Lecanoromycetidae</taxon>
        <taxon>Lecanorales</taxon>
        <taxon>Lecanorineae</taxon>
        <taxon>Stereocaulaceae</taxon>
        <taxon>Lepraria</taxon>
    </lineage>
</organism>